<dbReference type="AlphaFoldDB" id="A0A084XZ72"/>
<evidence type="ECO:0000256" key="1">
    <source>
        <dbReference type="SAM" id="MobiDB-lite"/>
    </source>
</evidence>
<evidence type="ECO:0000313" key="3">
    <source>
        <dbReference type="Proteomes" id="UP000019812"/>
    </source>
</evidence>
<dbReference type="Proteomes" id="UP000019812">
    <property type="component" value="Unassembled WGS sequence"/>
</dbReference>
<proteinExistence type="predicted"/>
<feature type="region of interest" description="Disordered" evidence="1">
    <location>
        <begin position="72"/>
        <end position="100"/>
    </location>
</feature>
<evidence type="ECO:0000313" key="2">
    <source>
        <dbReference type="EMBL" id="KFB67766.1"/>
    </source>
</evidence>
<reference evidence="2 3" key="1">
    <citation type="submission" date="2014-07" db="EMBL/GenBank/DDBJ databases">
        <title>Expanding our view of genomic diversity in Candidatus Accumulibacter clades.</title>
        <authorList>
            <person name="Skennerton C.T."/>
            <person name="Barr J.J."/>
            <person name="Slater F.R."/>
            <person name="Bond P.L."/>
            <person name="Tyson G.W."/>
        </authorList>
    </citation>
    <scope>NUCLEOTIDE SEQUENCE [LARGE SCALE GENOMIC DNA]</scope>
    <source>
        <strain evidence="3">SK-01</strain>
    </source>
</reference>
<gene>
    <name evidence="2" type="ORF">CAPSK01_002354</name>
</gene>
<feature type="compositionally biased region" description="Polar residues" evidence="1">
    <location>
        <begin position="87"/>
        <end position="100"/>
    </location>
</feature>
<sequence>MPHLPEQDLIFLQRLNGHPVLRARFESLLGVVEDAGGDLEKADAAERRVIEEVRQMGNEVLTAWAQNGIARSAARGGQASAGRSGGKKNSTGTRLSATSR</sequence>
<feature type="compositionally biased region" description="Low complexity" evidence="1">
    <location>
        <begin position="72"/>
        <end position="82"/>
    </location>
</feature>
<accession>A0A084XZ72</accession>
<protein>
    <submittedName>
        <fullName evidence="2">Uncharacterized protein</fullName>
    </submittedName>
</protein>
<organism evidence="2 3">
    <name type="scientific">Candidatus Accumulibacter vicinus</name>
    <dbReference type="NCBI Taxonomy" id="2954382"/>
    <lineage>
        <taxon>Bacteria</taxon>
        <taxon>Pseudomonadati</taxon>
        <taxon>Pseudomonadota</taxon>
        <taxon>Betaproteobacteria</taxon>
        <taxon>Candidatus Accumulibacter</taxon>
    </lineage>
</organism>
<comment type="caution">
    <text evidence="2">The sequence shown here is derived from an EMBL/GenBank/DDBJ whole genome shotgun (WGS) entry which is preliminary data.</text>
</comment>
<dbReference type="EMBL" id="JDSS02000024">
    <property type="protein sequence ID" value="KFB67766.1"/>
    <property type="molecule type" value="Genomic_DNA"/>
</dbReference>
<name>A0A084XZ72_9PROT</name>